<comment type="caution">
    <text evidence="6">The sequence shown here is derived from an EMBL/GenBank/DDBJ whole genome shotgun (WGS) entry which is preliminary data.</text>
</comment>
<dbReference type="OrthoDB" id="398435at2"/>
<evidence type="ECO:0000256" key="2">
    <source>
        <dbReference type="ARBA" id="ARBA00022747"/>
    </source>
</evidence>
<dbReference type="RefSeq" id="WP_060997133.1">
    <property type="nucleotide sequence ID" value="NZ_LNQZ01000003.1"/>
</dbReference>
<dbReference type="GO" id="GO:0003677">
    <property type="term" value="F:DNA binding"/>
    <property type="evidence" value="ECO:0007669"/>
    <property type="project" value="UniProtKB-KW"/>
</dbReference>
<dbReference type="PANTHER" id="PTHR30408:SF12">
    <property type="entry name" value="TYPE I RESTRICTION ENZYME MJAVIII SPECIFICITY SUBUNIT"/>
    <property type="match status" value="1"/>
</dbReference>
<evidence type="ECO:0000256" key="4">
    <source>
        <dbReference type="SAM" id="Coils"/>
    </source>
</evidence>
<keyword evidence="3" id="KW-0238">DNA-binding</keyword>
<evidence type="ECO:0000256" key="1">
    <source>
        <dbReference type="ARBA" id="ARBA00010923"/>
    </source>
</evidence>
<evidence type="ECO:0000313" key="7">
    <source>
        <dbReference type="Proteomes" id="UP000241858"/>
    </source>
</evidence>
<dbReference type="Pfam" id="PF01420">
    <property type="entry name" value="Methylase_S"/>
    <property type="match status" value="2"/>
</dbReference>
<keyword evidence="2" id="KW-0680">Restriction system</keyword>
<protein>
    <submittedName>
        <fullName evidence="6">Restriction endonuclease subunit S</fullName>
    </submittedName>
</protein>
<reference evidence="6 7" key="1">
    <citation type="submission" date="2018-03" db="EMBL/GenBank/DDBJ databases">
        <title>Whole genome sequencing of Histamine producing bacteria.</title>
        <authorList>
            <person name="Butler K."/>
        </authorList>
    </citation>
    <scope>NUCLEOTIDE SEQUENCE [LARGE SCALE GENOMIC DNA]</scope>
    <source>
        <strain evidence="6 7">DSM 23343</strain>
    </source>
</reference>
<keyword evidence="6" id="KW-0540">Nuclease</keyword>
<accession>A0A2T3HTY2</accession>
<evidence type="ECO:0000313" key="6">
    <source>
        <dbReference type="EMBL" id="PST99334.1"/>
    </source>
</evidence>
<dbReference type="InterPro" id="IPR000055">
    <property type="entry name" value="Restrct_endonuc_typeI_TRD"/>
</dbReference>
<keyword evidence="4" id="KW-0175">Coiled coil</keyword>
<dbReference type="EMBL" id="PYLY01000045">
    <property type="protein sequence ID" value="PST99334.1"/>
    <property type="molecule type" value="Genomic_DNA"/>
</dbReference>
<keyword evidence="6" id="KW-0255">Endonuclease</keyword>
<gene>
    <name evidence="6" type="ORF">C0W81_17220</name>
</gene>
<comment type="similarity">
    <text evidence="1">Belongs to the type-I restriction system S methylase family.</text>
</comment>
<dbReference type="Gene3D" id="3.90.220.20">
    <property type="entry name" value="DNA methylase specificity domains"/>
    <property type="match status" value="2"/>
</dbReference>
<sequence>MEWKTKGLDEVLFIQEGPGIRKYEYEDGGYPMINVRCVQDGYVDMSKSRSANYELATTKWKHFQVEENDILYTISGTIGRSAIVKKSDLPLLMNTSVVRFRSLTEFLDTKFVYYAFKTETFIKELLGYSTGTAIKNVGPSHLKKMAISYPPISEQKRIVALLDTIFADLEQTRAKTEQNLKNARELFDSYLQQVFSQKGEGWVDGKMTDICEINTKLIDPKEDEYLELLHIGAGNIVSNTGEIIKLQTAKEEGLISGKFVFDNSMILYSKIRPYLMKVCRPEFTGLCSADIYPLSPIKEVMDKDFLFYLLLSKDFTDYAISGSGRAGMPKVNRTHLFNYSVSIPPIEKQREFIIKINQVASQSQDLERIYKSKLVTIDELKKSILQKAFSGELTTSAK</sequence>
<dbReference type="Proteomes" id="UP000241858">
    <property type="component" value="Unassembled WGS sequence"/>
</dbReference>
<feature type="coiled-coil region" evidence="4">
    <location>
        <begin position="166"/>
        <end position="193"/>
    </location>
</feature>
<feature type="domain" description="Type I restriction modification DNA specificity" evidence="5">
    <location>
        <begin position="200"/>
        <end position="361"/>
    </location>
</feature>
<name>A0A2T3HTY2_9GAMM</name>
<dbReference type="PANTHER" id="PTHR30408">
    <property type="entry name" value="TYPE-1 RESTRICTION ENZYME ECOKI SPECIFICITY PROTEIN"/>
    <property type="match status" value="1"/>
</dbReference>
<dbReference type="SUPFAM" id="SSF116734">
    <property type="entry name" value="DNA methylase specificity domain"/>
    <property type="match status" value="2"/>
</dbReference>
<dbReference type="GO" id="GO:0004519">
    <property type="term" value="F:endonuclease activity"/>
    <property type="evidence" value="ECO:0007669"/>
    <property type="project" value="UniProtKB-KW"/>
</dbReference>
<organism evidence="6 7">
    <name type="scientific">Photobacterium aquimaris</name>
    <dbReference type="NCBI Taxonomy" id="512643"/>
    <lineage>
        <taxon>Bacteria</taxon>
        <taxon>Pseudomonadati</taxon>
        <taxon>Pseudomonadota</taxon>
        <taxon>Gammaproteobacteria</taxon>
        <taxon>Vibrionales</taxon>
        <taxon>Vibrionaceae</taxon>
        <taxon>Photobacterium</taxon>
    </lineage>
</organism>
<proteinExistence type="inferred from homology"/>
<dbReference type="InterPro" id="IPR052021">
    <property type="entry name" value="Type-I_RS_S_subunit"/>
</dbReference>
<evidence type="ECO:0000259" key="5">
    <source>
        <dbReference type="Pfam" id="PF01420"/>
    </source>
</evidence>
<keyword evidence="6" id="KW-0378">Hydrolase</keyword>
<dbReference type="InterPro" id="IPR044946">
    <property type="entry name" value="Restrct_endonuc_typeI_TRD_sf"/>
</dbReference>
<evidence type="ECO:0000256" key="3">
    <source>
        <dbReference type="ARBA" id="ARBA00023125"/>
    </source>
</evidence>
<dbReference type="GO" id="GO:0009307">
    <property type="term" value="P:DNA restriction-modification system"/>
    <property type="evidence" value="ECO:0007669"/>
    <property type="project" value="UniProtKB-KW"/>
</dbReference>
<feature type="domain" description="Type I restriction modification DNA specificity" evidence="5">
    <location>
        <begin position="2"/>
        <end position="173"/>
    </location>
</feature>
<dbReference type="AlphaFoldDB" id="A0A2T3HTY2"/>